<proteinExistence type="predicted"/>
<dbReference type="KEGG" id="halz:E5139_12765"/>
<dbReference type="AlphaFoldDB" id="A0A4D6KGR2"/>
<dbReference type="GeneID" id="42179827"/>
<accession>A0A4D6KGR2</accession>
<name>A0A4D6KGR2_9EURY</name>
<dbReference type="Proteomes" id="UP000297053">
    <property type="component" value="Chromosome"/>
</dbReference>
<dbReference type="OMA" id="DWTGDST"/>
<protein>
    <submittedName>
        <fullName evidence="1">Uncharacterized protein</fullName>
    </submittedName>
</protein>
<organism evidence="1 2">
    <name type="scientific">Halomicrobium mukohataei</name>
    <dbReference type="NCBI Taxonomy" id="57705"/>
    <lineage>
        <taxon>Archaea</taxon>
        <taxon>Methanobacteriati</taxon>
        <taxon>Methanobacteriota</taxon>
        <taxon>Stenosarchaea group</taxon>
        <taxon>Halobacteria</taxon>
        <taxon>Halobacteriales</taxon>
        <taxon>Haloarculaceae</taxon>
        <taxon>Halomicrobium</taxon>
    </lineage>
</organism>
<dbReference type="EMBL" id="CP039375">
    <property type="protein sequence ID" value="QCD66475.1"/>
    <property type="molecule type" value="Genomic_DNA"/>
</dbReference>
<reference evidence="1 2" key="1">
    <citation type="submission" date="2019-04" db="EMBL/GenBank/DDBJ databases">
        <title>Complete genome sequence of Arthrobacter sp. ZXY-2 associated with effective atrazine degradation and salt adaptation.</title>
        <authorList>
            <person name="Zhao X."/>
        </authorList>
    </citation>
    <scope>NUCLEOTIDE SEQUENCE [LARGE SCALE GENOMIC DNA]</scope>
    <source>
        <strain evidence="2">ZP60</strain>
    </source>
</reference>
<evidence type="ECO:0000313" key="1">
    <source>
        <dbReference type="EMBL" id="QCD66475.1"/>
    </source>
</evidence>
<evidence type="ECO:0000313" key="2">
    <source>
        <dbReference type="Proteomes" id="UP000297053"/>
    </source>
</evidence>
<reference evidence="1 2" key="2">
    <citation type="submission" date="2019-04" db="EMBL/GenBank/DDBJ databases">
        <authorList>
            <person name="Yang S."/>
            <person name="Wei W."/>
        </authorList>
    </citation>
    <scope>NUCLEOTIDE SEQUENCE [LARGE SCALE GENOMIC DNA]</scope>
    <source>
        <strain evidence="2">ZP60</strain>
    </source>
</reference>
<sequence length="187" mass="20315">MSDDPLHERMARYEQLAREARERASERDAVGDEVGDRLADAIAEAVDEAGVSIGAVDRSRDGHHYRFTARLDRAALVAALTDALPAGFVVSHVNDDGSLSIEWTGSDRTPSKREHGAVLKAIVAEATETDADGLIESVPSRTAVLDRAEQLGIDREDAADRLSRLATLDVVDIADGRVYPDTNFSRY</sequence>
<dbReference type="RefSeq" id="WP_015762885.1">
    <property type="nucleotide sequence ID" value="NZ_CP039375.1"/>
</dbReference>
<gene>
    <name evidence="1" type="ORF">E5139_12765</name>
</gene>